<evidence type="ECO:0000313" key="1">
    <source>
        <dbReference type="EMBL" id="KFB11081.1"/>
    </source>
</evidence>
<sequence length="210" mass="23106">MNVKVKPLEWEVEGGWRHIGRPTARFADFCYWVMHQNRGYVVPTLKEVRPTLEEAKALAQADYEKRILSALEPAPKVTECDALLILNEDTITVSYETAEQARAAYDVIEAVVCGSPTPKVTEPVAVLSVFESAMCNGRRSGSIRGWDELIKKLPLGEYPLYTSPAPKVTEEAVERLVAAIEGELDGLSITKAQARTLLEYALEAAQGGEG</sequence>
<gene>
    <name evidence="1" type="ORF">EL18_02123</name>
</gene>
<dbReference type="EMBL" id="JMQM01000001">
    <property type="protein sequence ID" value="KFB11081.1"/>
    <property type="molecule type" value="Genomic_DNA"/>
</dbReference>
<name>A0A084UDP5_9HYPH</name>
<reference evidence="1 2" key="1">
    <citation type="submission" date="2014-05" db="EMBL/GenBank/DDBJ databases">
        <title>Draft Genome Sequence of Nitratireductor basaltis Strain UMTGB225, A Marine Bacterium Isolated from Green Barrel Tunicate.</title>
        <authorList>
            <person name="Gan H.Y."/>
        </authorList>
    </citation>
    <scope>NUCLEOTIDE SEQUENCE [LARGE SCALE GENOMIC DNA]</scope>
    <source>
        <strain evidence="1 2">UMTGB225</strain>
    </source>
</reference>
<dbReference type="RefSeq" id="WP_036482610.1">
    <property type="nucleotide sequence ID" value="NZ_JMQM01000001.1"/>
</dbReference>
<dbReference type="OrthoDB" id="8457044at2"/>
<dbReference type="PATRIC" id="fig|472175.3.peg.2113"/>
<accession>A0A084UDP5</accession>
<evidence type="ECO:0000313" key="2">
    <source>
        <dbReference type="Proteomes" id="UP000053675"/>
    </source>
</evidence>
<proteinExistence type="predicted"/>
<comment type="caution">
    <text evidence="1">The sequence shown here is derived from an EMBL/GenBank/DDBJ whole genome shotgun (WGS) entry which is preliminary data.</text>
</comment>
<dbReference type="STRING" id="472175.EL18_02123"/>
<protein>
    <submittedName>
        <fullName evidence="1">Uncharacterized protein</fullName>
    </submittedName>
</protein>
<dbReference type="Proteomes" id="UP000053675">
    <property type="component" value="Unassembled WGS sequence"/>
</dbReference>
<keyword evidence="2" id="KW-1185">Reference proteome</keyword>
<organism evidence="1 2">
    <name type="scientific">Nitratireductor basaltis</name>
    <dbReference type="NCBI Taxonomy" id="472175"/>
    <lineage>
        <taxon>Bacteria</taxon>
        <taxon>Pseudomonadati</taxon>
        <taxon>Pseudomonadota</taxon>
        <taxon>Alphaproteobacteria</taxon>
        <taxon>Hyphomicrobiales</taxon>
        <taxon>Phyllobacteriaceae</taxon>
        <taxon>Nitratireductor</taxon>
    </lineage>
</organism>
<dbReference type="AlphaFoldDB" id="A0A084UDP5"/>